<dbReference type="Gene3D" id="3.40.640.10">
    <property type="entry name" value="Type I PLP-dependent aspartate aminotransferase-like (Major domain)"/>
    <property type="match status" value="1"/>
</dbReference>
<dbReference type="GO" id="GO:0031071">
    <property type="term" value="F:cysteine desulfurase activity"/>
    <property type="evidence" value="ECO:0007669"/>
    <property type="project" value="UniProtKB-EC"/>
</dbReference>
<comment type="function">
    <text evidence="2">Catalyzes the removal of elemental sulfur atoms from cysteine to produce alanine. Seems to participate in the biosynthesis of the nitrogenase metalloclusters by providing the inorganic sulfur required for the Fe-S core formation.</text>
</comment>
<evidence type="ECO:0000256" key="1">
    <source>
        <dbReference type="ARBA" id="ARBA00001933"/>
    </source>
</evidence>
<evidence type="ECO:0000256" key="7">
    <source>
        <dbReference type="ARBA" id="ARBA00022898"/>
    </source>
</evidence>
<dbReference type="GO" id="GO:0046872">
    <property type="term" value="F:metal ion binding"/>
    <property type="evidence" value="ECO:0007669"/>
    <property type="project" value="UniProtKB-KW"/>
</dbReference>
<keyword evidence="8" id="KW-0408">Iron</keyword>
<comment type="similarity">
    <text evidence="3">Belongs to the class-V pyridoxal-phosphate-dependent aminotransferase family. NifS/IscS subfamily.</text>
</comment>
<evidence type="ECO:0000256" key="6">
    <source>
        <dbReference type="ARBA" id="ARBA00022723"/>
    </source>
</evidence>
<proteinExistence type="inferred from homology"/>
<dbReference type="InterPro" id="IPR015424">
    <property type="entry name" value="PyrdxlP-dep_Trfase"/>
</dbReference>
<evidence type="ECO:0000256" key="10">
    <source>
        <dbReference type="ARBA" id="ARBA00050776"/>
    </source>
</evidence>
<dbReference type="EMBL" id="CADCTU010000579">
    <property type="protein sequence ID" value="CAA9334143.1"/>
    <property type="molecule type" value="Genomic_DNA"/>
</dbReference>
<dbReference type="InterPro" id="IPR015421">
    <property type="entry name" value="PyrdxlP-dep_Trfase_major"/>
</dbReference>
<accession>A0A6J4LNZ4</accession>
<organism evidence="13">
    <name type="scientific">uncultured Gemmatimonadaceae bacterium</name>
    <dbReference type="NCBI Taxonomy" id="246130"/>
    <lineage>
        <taxon>Bacteria</taxon>
        <taxon>Pseudomonadati</taxon>
        <taxon>Gemmatimonadota</taxon>
        <taxon>Gemmatimonadia</taxon>
        <taxon>Gemmatimonadales</taxon>
        <taxon>Gemmatimonadaceae</taxon>
        <taxon>environmental samples</taxon>
    </lineage>
</organism>
<dbReference type="PROSITE" id="PS00595">
    <property type="entry name" value="AA_TRANSFER_CLASS_5"/>
    <property type="match status" value="1"/>
</dbReference>
<evidence type="ECO:0000256" key="9">
    <source>
        <dbReference type="ARBA" id="ARBA00023014"/>
    </source>
</evidence>
<keyword evidence="5 13" id="KW-0808">Transferase</keyword>
<dbReference type="InterPro" id="IPR020578">
    <property type="entry name" value="Aminotrans_V_PyrdxlP_BS"/>
</dbReference>
<dbReference type="GO" id="GO:0051536">
    <property type="term" value="F:iron-sulfur cluster binding"/>
    <property type="evidence" value="ECO:0007669"/>
    <property type="project" value="UniProtKB-KW"/>
</dbReference>
<dbReference type="Pfam" id="PF00266">
    <property type="entry name" value="Aminotran_5"/>
    <property type="match status" value="1"/>
</dbReference>
<name>A0A6J4LNZ4_9BACT</name>
<evidence type="ECO:0000256" key="4">
    <source>
        <dbReference type="ARBA" id="ARBA00012239"/>
    </source>
</evidence>
<keyword evidence="7" id="KW-0663">Pyridoxal phosphate</keyword>
<reference evidence="13" key="1">
    <citation type="submission" date="2020-02" db="EMBL/GenBank/DDBJ databases">
        <authorList>
            <person name="Meier V. D."/>
        </authorList>
    </citation>
    <scope>NUCLEOTIDE SEQUENCE</scope>
    <source>
        <strain evidence="13">AVDCRST_MAG11</strain>
    </source>
</reference>
<dbReference type="Gene3D" id="1.10.260.50">
    <property type="match status" value="1"/>
</dbReference>
<dbReference type="EC" id="2.8.1.7" evidence="4"/>
<gene>
    <name evidence="13" type="ORF">AVDCRST_MAG11-2618</name>
</gene>
<dbReference type="FunFam" id="3.40.640.10:FF:000084">
    <property type="entry name" value="IscS-like cysteine desulfurase"/>
    <property type="match status" value="1"/>
</dbReference>
<dbReference type="AlphaFoldDB" id="A0A6J4LNZ4"/>
<evidence type="ECO:0000256" key="2">
    <source>
        <dbReference type="ARBA" id="ARBA00003120"/>
    </source>
</evidence>
<evidence type="ECO:0000256" key="11">
    <source>
        <dbReference type="RuleBase" id="RU004504"/>
    </source>
</evidence>
<protein>
    <recommendedName>
        <fullName evidence="4">cysteine desulfurase</fullName>
        <ecNumber evidence="4">2.8.1.7</ecNumber>
    </recommendedName>
</protein>
<sequence length="391" mass="40638">MSSADPIYLDHAATTPLRPEVREAMEPYFGARFGNPSSTHRWGREARAALDEARERVARTFGAHPDEVCFTSGGTEADNMAVLGSWRLRRASGRNAVVTTPIEHKAVLAAAHQAAREGAEERLVEVDGGGAVRRDSFDALVRDDVAVCSVMWINNEIGTVQDIPALADAARARGALFHTDAVQAFGKVVIDAAAQPFDLLTLSGHKFGAPKGIGAVFIRRGTAVEPLLHGGSQDRGRRPGTENVAAAVGLAVGAELAVAEREHECARLLALRDELEGAIVARVPDAVVHGRGARRAPHILNVSVPGTDSESLLMALDLAGVAASGGSACQSGSVAPSHVLTAIGLAPEVAGAAVRMSLGRLTTPAGVARVAALFPTLVEKARRAAGAGAGW</sequence>
<comment type="cofactor">
    <cofactor evidence="1 11">
        <name>pyridoxal 5'-phosphate</name>
        <dbReference type="ChEBI" id="CHEBI:597326"/>
    </cofactor>
</comment>
<comment type="catalytic activity">
    <reaction evidence="10">
        <text>(sulfur carrier)-H + L-cysteine = (sulfur carrier)-SH + L-alanine</text>
        <dbReference type="Rhea" id="RHEA:43892"/>
        <dbReference type="Rhea" id="RHEA-COMP:14737"/>
        <dbReference type="Rhea" id="RHEA-COMP:14739"/>
        <dbReference type="ChEBI" id="CHEBI:29917"/>
        <dbReference type="ChEBI" id="CHEBI:35235"/>
        <dbReference type="ChEBI" id="CHEBI:57972"/>
        <dbReference type="ChEBI" id="CHEBI:64428"/>
        <dbReference type="EC" id="2.8.1.7"/>
    </reaction>
</comment>
<dbReference type="PIRSF" id="PIRSF005572">
    <property type="entry name" value="NifS"/>
    <property type="match status" value="1"/>
</dbReference>
<dbReference type="Gene3D" id="3.90.1150.10">
    <property type="entry name" value="Aspartate Aminotransferase, domain 1"/>
    <property type="match status" value="1"/>
</dbReference>
<feature type="domain" description="Aminotransferase class V" evidence="12">
    <location>
        <begin position="7"/>
        <end position="369"/>
    </location>
</feature>
<dbReference type="PANTHER" id="PTHR11601">
    <property type="entry name" value="CYSTEINE DESULFURYLASE FAMILY MEMBER"/>
    <property type="match status" value="1"/>
</dbReference>
<evidence type="ECO:0000313" key="13">
    <source>
        <dbReference type="EMBL" id="CAA9334143.1"/>
    </source>
</evidence>
<dbReference type="PANTHER" id="PTHR11601:SF34">
    <property type="entry name" value="CYSTEINE DESULFURASE"/>
    <property type="match status" value="1"/>
</dbReference>
<dbReference type="InterPro" id="IPR000192">
    <property type="entry name" value="Aminotrans_V_dom"/>
</dbReference>
<evidence type="ECO:0000256" key="3">
    <source>
        <dbReference type="ARBA" id="ARBA00006490"/>
    </source>
</evidence>
<dbReference type="InterPro" id="IPR016454">
    <property type="entry name" value="Cysteine_dSase"/>
</dbReference>
<keyword evidence="6" id="KW-0479">Metal-binding</keyword>
<keyword evidence="9" id="KW-0411">Iron-sulfur</keyword>
<evidence type="ECO:0000259" key="12">
    <source>
        <dbReference type="Pfam" id="PF00266"/>
    </source>
</evidence>
<evidence type="ECO:0000256" key="5">
    <source>
        <dbReference type="ARBA" id="ARBA00022679"/>
    </source>
</evidence>
<dbReference type="InterPro" id="IPR015422">
    <property type="entry name" value="PyrdxlP-dep_Trfase_small"/>
</dbReference>
<dbReference type="SUPFAM" id="SSF53383">
    <property type="entry name" value="PLP-dependent transferases"/>
    <property type="match status" value="1"/>
</dbReference>
<evidence type="ECO:0000256" key="8">
    <source>
        <dbReference type="ARBA" id="ARBA00023004"/>
    </source>
</evidence>